<evidence type="ECO:0000313" key="2">
    <source>
        <dbReference type="EMBL" id="CAK0786825.1"/>
    </source>
</evidence>
<dbReference type="PANTHER" id="PTHR12358">
    <property type="entry name" value="SPHINGOSINE KINASE"/>
    <property type="match status" value="1"/>
</dbReference>
<dbReference type="SUPFAM" id="SSF111331">
    <property type="entry name" value="NAD kinase/diacylglycerol kinase-like"/>
    <property type="match status" value="1"/>
</dbReference>
<reference evidence="2 3" key="1">
    <citation type="submission" date="2023-10" db="EMBL/GenBank/DDBJ databases">
        <authorList>
            <person name="Maclean D."/>
            <person name="Macfadyen A."/>
        </authorList>
    </citation>
    <scope>NUCLEOTIDE SEQUENCE [LARGE SCALE GENOMIC DNA]</scope>
</reference>
<protein>
    <recommendedName>
        <fullName evidence="1">DAGKc domain-containing protein</fullName>
    </recommendedName>
</protein>
<dbReference type="PANTHER" id="PTHR12358:SF111">
    <property type="entry name" value="CERAMIDE KINASE, ISOFORM A"/>
    <property type="match status" value="1"/>
</dbReference>
<dbReference type="Pfam" id="PF00781">
    <property type="entry name" value="DAGK_cat"/>
    <property type="match status" value="1"/>
</dbReference>
<dbReference type="InterPro" id="IPR045363">
    <property type="entry name" value="CERK_C"/>
</dbReference>
<dbReference type="Proteomes" id="UP001314263">
    <property type="component" value="Unassembled WGS sequence"/>
</dbReference>
<dbReference type="Gene3D" id="3.40.50.10330">
    <property type="entry name" value="Probable inorganic polyphosphate/atp-NAD kinase, domain 1"/>
    <property type="match status" value="1"/>
</dbReference>
<accession>A0AAV1IKR7</accession>
<gene>
    <name evidence="2" type="ORF">CVIRNUC_010039</name>
</gene>
<dbReference type="InterPro" id="IPR050187">
    <property type="entry name" value="Lipid_Phosphate_FormReg"/>
</dbReference>
<dbReference type="InterPro" id="IPR017438">
    <property type="entry name" value="ATP-NAD_kinase_N"/>
</dbReference>
<keyword evidence="3" id="KW-1185">Reference proteome</keyword>
<sequence length="531" mass="57472">MAHSLVPEDSSGWRSPSQDTMLLRKGRPTFGSDPDLEAGLASASSATFCLNGRRVEAQITKSGITLTQAPARWLIWRSRLPSFLPFHEILGAAASKRALPWQWCCWAAWRPPAHGIDVHTFRRKRRKPCLWSPVAWRLACQDEEVAKQWAADINEAVSDISCRPRTLLVIVNPWGGCGRARRVWAGEAYPVLSQAGVRCVVVDTRHPLHAKDIVAALPMHELELYDGILAVGGDGLFQEVLDGAAALRCGADAQRAAAAAQLRLGHIPGGSTDAAAYSMHGTRSAACAALHAALGDSTPLDVMRVDTGDGSHRMSVCYATYGYMGDLLHTSEAMRWLGESRYPLAGALTLFRGRSYGARVSYQSAAPDALKAMCCQHQCQRCSVSASASHASLGLHSPAAVTEAPWTTVEGRFKSIMAIVTSCRSDMSPEGLSRNAHLADGRLHLVLVHQCSILEYLKFLSLIPTCGINMEHLPYVKVVEATAVKVQPLGEESHWNVDGELMPHNEVAAHVCQGAVQVFSRGIEVGHPDCA</sequence>
<dbReference type="EMBL" id="CAUYUE010000015">
    <property type="protein sequence ID" value="CAK0786825.1"/>
    <property type="molecule type" value="Genomic_DNA"/>
</dbReference>
<dbReference type="Pfam" id="PF19280">
    <property type="entry name" value="CERK_C"/>
    <property type="match status" value="1"/>
</dbReference>
<proteinExistence type="predicted"/>
<evidence type="ECO:0000259" key="1">
    <source>
        <dbReference type="PROSITE" id="PS50146"/>
    </source>
</evidence>
<dbReference type="GO" id="GO:0016020">
    <property type="term" value="C:membrane"/>
    <property type="evidence" value="ECO:0007669"/>
    <property type="project" value="GOC"/>
</dbReference>
<comment type="caution">
    <text evidence="2">The sequence shown here is derived from an EMBL/GenBank/DDBJ whole genome shotgun (WGS) entry which is preliminary data.</text>
</comment>
<feature type="domain" description="DAGKc" evidence="1">
    <location>
        <begin position="162"/>
        <end position="309"/>
    </location>
</feature>
<dbReference type="PROSITE" id="PS50146">
    <property type="entry name" value="DAGK"/>
    <property type="match status" value="1"/>
</dbReference>
<dbReference type="GO" id="GO:0001729">
    <property type="term" value="F:ceramide kinase activity"/>
    <property type="evidence" value="ECO:0007669"/>
    <property type="project" value="TreeGrafter"/>
</dbReference>
<dbReference type="SMART" id="SM00046">
    <property type="entry name" value="DAGKc"/>
    <property type="match status" value="1"/>
</dbReference>
<name>A0AAV1IKR7_9CHLO</name>
<dbReference type="Gene3D" id="2.60.200.40">
    <property type="match status" value="1"/>
</dbReference>
<dbReference type="InterPro" id="IPR016064">
    <property type="entry name" value="NAD/diacylglycerol_kinase_sf"/>
</dbReference>
<evidence type="ECO:0000313" key="3">
    <source>
        <dbReference type="Proteomes" id="UP001314263"/>
    </source>
</evidence>
<dbReference type="GO" id="GO:0006672">
    <property type="term" value="P:ceramide metabolic process"/>
    <property type="evidence" value="ECO:0007669"/>
    <property type="project" value="TreeGrafter"/>
</dbReference>
<dbReference type="AlphaFoldDB" id="A0AAV1IKR7"/>
<organism evidence="2 3">
    <name type="scientific">Coccomyxa viridis</name>
    <dbReference type="NCBI Taxonomy" id="1274662"/>
    <lineage>
        <taxon>Eukaryota</taxon>
        <taxon>Viridiplantae</taxon>
        <taxon>Chlorophyta</taxon>
        <taxon>core chlorophytes</taxon>
        <taxon>Trebouxiophyceae</taxon>
        <taxon>Trebouxiophyceae incertae sedis</taxon>
        <taxon>Coccomyxaceae</taxon>
        <taxon>Coccomyxa</taxon>
    </lineage>
</organism>
<dbReference type="InterPro" id="IPR001206">
    <property type="entry name" value="Diacylglycerol_kinase_cat_dom"/>
</dbReference>